<dbReference type="FunFam" id="1.25.40.10:FF:000344">
    <property type="entry name" value="Pentatricopeptide repeat-containing protein"/>
    <property type="match status" value="1"/>
</dbReference>
<dbReference type="InterPro" id="IPR046960">
    <property type="entry name" value="PPR_At4g14850-like_plant"/>
</dbReference>
<evidence type="ECO:0000313" key="4">
    <source>
        <dbReference type="Proteomes" id="UP000886520"/>
    </source>
</evidence>
<protein>
    <recommendedName>
        <fullName evidence="5">Pentatricopeptide repeat-containing protein</fullName>
    </recommendedName>
</protein>
<name>A0A9D4V497_ADICA</name>
<feature type="repeat" description="PPR" evidence="2">
    <location>
        <begin position="780"/>
        <end position="814"/>
    </location>
</feature>
<feature type="repeat" description="PPR" evidence="2">
    <location>
        <begin position="577"/>
        <end position="611"/>
    </location>
</feature>
<sequence length="953" mass="104643">MPSVPSVHHLRCILRARRYDKVPASSVSLHACMCKIGLHAHSSLGNYLVSLMVATEHFDGAVWVFNELTCRTSLSWNSLIFGYVNRRELQHALILYQEMQEMLLYPDECSILGLLKACAQLKDVSTGSILHAEVARRGLEEHLLVSSSLVDMYAKCNSLTKAQETFDKLVNRDVVAWNVLIAGYTRVGHWEEALLCFKQMLSEGNTPSISTLVCGLKACAGIGNAERGGELHAEIARLELESDPHVGSALVDMYASCGLLLIAEEALDKLSTQQVAAWNALLGGYIKHGLHHEALTCFKEMQLKGIIPNAITFVCSVKASGVVGDIEIGIELHGDIARTGLQDDVSVGSALIDMYADWGMLPRAQEVLLKLVNRNAVCWNALIAGYVKHGFSQRALDCVEQMQLESLSPTTVTYASSLKACGDIKAIDKGYRLHIEIVKKEMDEDIFVGSSLVDMYADIGLLCEAQEVFNRLPTHNVVSWTALIGGYAKHGFDKESLEHFNWMQLEGVFANSATYACCLKSCGSLGATDKGFDIHVEIARKGLESDLLVGNALVDMYAKCGLLRRAHETFLNLPTRDVVSWNALIGGYTKDGSAEEALGLFEQMQREGISPDAITFSCSLNACGSAGARAKGQEIHYEIDKMGLLEGDLIVGNALVDMYVNCGLLSKAKEVFDKLPARDVVSWTTLIAGCVNHEQHEEALQYYEKMEQSGIFPNSVTFVSSLRACGNMGLTDKGQTLHAEIMRKDLLECDLVGNSLVDLYAKCGMLSKAHEVFEVLSVQDAVSWNTLITGHAHLGTSESVFCLFDRMVDDMMDPNTSTFLSVLNACSHAGVVEDGVTIFGAMRDCYCMVQSIEHYNCMADLFARSGQVQKACTIIREMPFHPNPVVWHTVMNACQTWGDMELGREAFEQAVQIDDKDAGAFLFLAKVFSEANLQGKIRKEDATRQLACMAQSC</sequence>
<evidence type="ECO:0000313" key="3">
    <source>
        <dbReference type="EMBL" id="KAI5078978.1"/>
    </source>
</evidence>
<feature type="repeat" description="PPR" evidence="2">
    <location>
        <begin position="476"/>
        <end position="510"/>
    </location>
</feature>
<organism evidence="3 4">
    <name type="scientific">Adiantum capillus-veneris</name>
    <name type="common">Maidenhair fern</name>
    <dbReference type="NCBI Taxonomy" id="13818"/>
    <lineage>
        <taxon>Eukaryota</taxon>
        <taxon>Viridiplantae</taxon>
        <taxon>Streptophyta</taxon>
        <taxon>Embryophyta</taxon>
        <taxon>Tracheophyta</taxon>
        <taxon>Polypodiopsida</taxon>
        <taxon>Polypodiidae</taxon>
        <taxon>Polypodiales</taxon>
        <taxon>Pteridineae</taxon>
        <taxon>Pteridaceae</taxon>
        <taxon>Vittarioideae</taxon>
        <taxon>Adiantum</taxon>
    </lineage>
</organism>
<dbReference type="GO" id="GO:0003723">
    <property type="term" value="F:RNA binding"/>
    <property type="evidence" value="ECO:0007669"/>
    <property type="project" value="InterPro"/>
</dbReference>
<comment type="caution">
    <text evidence="3">The sequence shown here is derived from an EMBL/GenBank/DDBJ whole genome shotgun (WGS) entry which is preliminary data.</text>
</comment>
<dbReference type="AlphaFoldDB" id="A0A9D4V497"/>
<dbReference type="InterPro" id="IPR011990">
    <property type="entry name" value="TPR-like_helical_dom_sf"/>
</dbReference>
<evidence type="ECO:0008006" key="5">
    <source>
        <dbReference type="Google" id="ProtNLM"/>
    </source>
</evidence>
<dbReference type="GO" id="GO:0009451">
    <property type="term" value="P:RNA modification"/>
    <property type="evidence" value="ECO:0007669"/>
    <property type="project" value="InterPro"/>
</dbReference>
<evidence type="ECO:0000256" key="1">
    <source>
        <dbReference type="ARBA" id="ARBA00022737"/>
    </source>
</evidence>
<evidence type="ECO:0000256" key="2">
    <source>
        <dbReference type="PROSITE-ProRule" id="PRU00708"/>
    </source>
</evidence>
<dbReference type="Proteomes" id="UP000886520">
    <property type="component" value="Chromosome 6"/>
</dbReference>
<dbReference type="Gene3D" id="1.25.40.10">
    <property type="entry name" value="Tetratricopeptide repeat domain"/>
    <property type="match status" value="7"/>
</dbReference>
<dbReference type="FunFam" id="1.25.40.10:FF:000242">
    <property type="entry name" value="Pentatricopeptide repeat-containing protein"/>
    <property type="match status" value="1"/>
</dbReference>
<gene>
    <name evidence="3" type="ORF">GOP47_0006649</name>
</gene>
<dbReference type="Pfam" id="PF13041">
    <property type="entry name" value="PPR_2"/>
    <property type="match status" value="7"/>
</dbReference>
<proteinExistence type="predicted"/>
<keyword evidence="4" id="KW-1185">Reference proteome</keyword>
<dbReference type="NCBIfam" id="TIGR00756">
    <property type="entry name" value="PPR"/>
    <property type="match status" value="5"/>
</dbReference>
<reference evidence="3" key="1">
    <citation type="submission" date="2021-01" db="EMBL/GenBank/DDBJ databases">
        <title>Adiantum capillus-veneris genome.</title>
        <authorList>
            <person name="Fang Y."/>
            <person name="Liao Q."/>
        </authorList>
    </citation>
    <scope>NUCLEOTIDE SEQUENCE</scope>
    <source>
        <strain evidence="3">H3</strain>
        <tissue evidence="3">Leaf</tissue>
    </source>
</reference>
<dbReference type="Pfam" id="PF01535">
    <property type="entry name" value="PPR"/>
    <property type="match status" value="3"/>
</dbReference>
<feature type="repeat" description="PPR" evidence="2">
    <location>
        <begin position="72"/>
        <end position="106"/>
    </location>
</feature>
<dbReference type="InterPro" id="IPR002885">
    <property type="entry name" value="PPR_rpt"/>
</dbReference>
<dbReference type="EMBL" id="JABFUD020000006">
    <property type="protein sequence ID" value="KAI5078978.1"/>
    <property type="molecule type" value="Genomic_DNA"/>
</dbReference>
<feature type="repeat" description="PPR" evidence="2">
    <location>
        <begin position="173"/>
        <end position="207"/>
    </location>
</feature>
<dbReference type="SUPFAM" id="SSF48452">
    <property type="entry name" value="TPR-like"/>
    <property type="match status" value="1"/>
</dbReference>
<accession>A0A9D4V497</accession>
<keyword evidence="1" id="KW-0677">Repeat</keyword>
<feature type="repeat" description="PPR" evidence="2">
    <location>
        <begin position="375"/>
        <end position="409"/>
    </location>
</feature>
<feature type="repeat" description="PPR" evidence="2">
    <location>
        <begin position="679"/>
        <end position="713"/>
    </location>
</feature>
<dbReference type="FunFam" id="1.25.40.10:FF:000031">
    <property type="entry name" value="Pentatricopeptide repeat-containing protein mitochondrial"/>
    <property type="match status" value="1"/>
</dbReference>
<dbReference type="FunFam" id="1.25.40.10:FF:000285">
    <property type="entry name" value="Pentatricopeptide repeat-containing protein, chloroplastic"/>
    <property type="match status" value="1"/>
</dbReference>
<dbReference type="OrthoDB" id="1934782at2759"/>
<dbReference type="PANTHER" id="PTHR24015">
    <property type="entry name" value="OS07G0578800 PROTEIN-RELATED"/>
    <property type="match status" value="1"/>
</dbReference>
<dbReference type="PROSITE" id="PS51375">
    <property type="entry name" value="PPR"/>
    <property type="match status" value="8"/>
</dbReference>
<dbReference type="FunFam" id="1.25.40.10:FF:000073">
    <property type="entry name" value="Pentatricopeptide repeat-containing protein chloroplastic"/>
    <property type="match status" value="2"/>
</dbReference>
<dbReference type="PANTHER" id="PTHR24015:SF548">
    <property type="entry name" value="OS08G0340900 PROTEIN"/>
    <property type="match status" value="1"/>
</dbReference>
<feature type="repeat" description="PPR" evidence="2">
    <location>
        <begin position="274"/>
        <end position="308"/>
    </location>
</feature>